<dbReference type="KEGG" id="more:E1B28_000709"/>
<keyword evidence="2" id="KW-0812">Transmembrane</keyword>
<keyword evidence="4" id="KW-1185">Reference proteome</keyword>
<dbReference type="Proteomes" id="UP001049176">
    <property type="component" value="Chromosome 1"/>
</dbReference>
<dbReference type="AlphaFoldDB" id="A0A9P8AEN6"/>
<dbReference type="OrthoDB" id="3184377at2759"/>
<dbReference type="EMBL" id="CM032181">
    <property type="protein sequence ID" value="KAG7098804.1"/>
    <property type="molecule type" value="Genomic_DNA"/>
</dbReference>
<proteinExistence type="predicted"/>
<sequence>MSPVHYIDPDPFPQPSSTVPFKVYAASSSEAASLHGQKAKTPIIAGSICGSVMGLAWLIGLFIYIRKRYRRKIRKRAAEAEGKEPPALKSKNVEPGEKIIIPPDPAVILGHGRPGEYISPDSDRKQRSCPPSPRPRLHESEPVIPTGNAFATSNPDDAGMPGSFPLATSKSFPEEPRPH</sequence>
<feature type="transmembrane region" description="Helical" evidence="2">
    <location>
        <begin position="43"/>
        <end position="65"/>
    </location>
</feature>
<dbReference type="RefSeq" id="XP_043015274.1">
    <property type="nucleotide sequence ID" value="XM_043146571.1"/>
</dbReference>
<reference evidence="3" key="1">
    <citation type="journal article" date="2021" name="Genome Biol. Evol.">
        <title>The assembled and annotated genome of the fairy-ring fungus Marasmius oreades.</title>
        <authorList>
            <person name="Hiltunen M."/>
            <person name="Ament-Velasquez S.L."/>
            <person name="Johannesson H."/>
        </authorList>
    </citation>
    <scope>NUCLEOTIDE SEQUENCE</scope>
    <source>
        <strain evidence="3">03SP1</strain>
    </source>
</reference>
<evidence type="ECO:0000256" key="2">
    <source>
        <dbReference type="SAM" id="Phobius"/>
    </source>
</evidence>
<gene>
    <name evidence="3" type="ORF">E1B28_000709</name>
</gene>
<protein>
    <submittedName>
        <fullName evidence="3">Uncharacterized protein</fullName>
    </submittedName>
</protein>
<keyword evidence="2" id="KW-0472">Membrane</keyword>
<dbReference type="GeneID" id="66069785"/>
<evidence type="ECO:0000313" key="4">
    <source>
        <dbReference type="Proteomes" id="UP001049176"/>
    </source>
</evidence>
<feature type="compositionally biased region" description="Basic and acidic residues" evidence="1">
    <location>
        <begin position="77"/>
        <end position="97"/>
    </location>
</feature>
<keyword evidence="2" id="KW-1133">Transmembrane helix</keyword>
<organism evidence="3 4">
    <name type="scientific">Marasmius oreades</name>
    <name type="common">fairy-ring Marasmius</name>
    <dbReference type="NCBI Taxonomy" id="181124"/>
    <lineage>
        <taxon>Eukaryota</taxon>
        <taxon>Fungi</taxon>
        <taxon>Dikarya</taxon>
        <taxon>Basidiomycota</taxon>
        <taxon>Agaricomycotina</taxon>
        <taxon>Agaricomycetes</taxon>
        <taxon>Agaricomycetidae</taxon>
        <taxon>Agaricales</taxon>
        <taxon>Marasmiineae</taxon>
        <taxon>Marasmiaceae</taxon>
        <taxon>Marasmius</taxon>
    </lineage>
</organism>
<name>A0A9P8AEN6_9AGAR</name>
<feature type="region of interest" description="Disordered" evidence="1">
    <location>
        <begin position="77"/>
        <end position="179"/>
    </location>
</feature>
<comment type="caution">
    <text evidence="3">The sequence shown here is derived from an EMBL/GenBank/DDBJ whole genome shotgun (WGS) entry which is preliminary data.</text>
</comment>
<evidence type="ECO:0000256" key="1">
    <source>
        <dbReference type="SAM" id="MobiDB-lite"/>
    </source>
</evidence>
<accession>A0A9P8AEN6</accession>
<evidence type="ECO:0000313" key="3">
    <source>
        <dbReference type="EMBL" id="KAG7098804.1"/>
    </source>
</evidence>